<dbReference type="Pfam" id="PF13304">
    <property type="entry name" value="AAA_21"/>
    <property type="match status" value="1"/>
</dbReference>
<dbReference type="GO" id="GO:0005524">
    <property type="term" value="F:ATP binding"/>
    <property type="evidence" value="ECO:0007669"/>
    <property type="project" value="UniProtKB-KW"/>
</dbReference>
<dbReference type="SUPFAM" id="SSF52540">
    <property type="entry name" value="P-loop containing nucleoside triphosphate hydrolases"/>
    <property type="match status" value="1"/>
</dbReference>
<accession>A0ABX6V5T6</accession>
<dbReference type="InterPro" id="IPR051396">
    <property type="entry name" value="Bact_Antivir_Def_Nuclease"/>
</dbReference>
<protein>
    <submittedName>
        <fullName evidence="2">ATP-binding protein</fullName>
    </submittedName>
</protein>
<evidence type="ECO:0000259" key="1">
    <source>
        <dbReference type="Pfam" id="PF13304"/>
    </source>
</evidence>
<dbReference type="RefSeq" id="WP_195873258.1">
    <property type="nucleotide sequence ID" value="NZ_CP045503.2"/>
</dbReference>
<dbReference type="Gene3D" id="3.40.50.300">
    <property type="entry name" value="P-loop containing nucleotide triphosphate hydrolases"/>
    <property type="match status" value="2"/>
</dbReference>
<reference evidence="2" key="1">
    <citation type="submission" date="2021-07" db="EMBL/GenBank/DDBJ databases">
        <title>Shewanella sp. YLB-07 whole genome sequence.</title>
        <authorList>
            <person name="Yu L."/>
        </authorList>
    </citation>
    <scope>NUCLEOTIDE SEQUENCE</scope>
    <source>
        <strain evidence="2">YLB-08</strain>
    </source>
</reference>
<dbReference type="InterPro" id="IPR003959">
    <property type="entry name" value="ATPase_AAA_core"/>
</dbReference>
<keyword evidence="3" id="KW-1185">Reference proteome</keyword>
<dbReference type="PANTHER" id="PTHR43581">
    <property type="entry name" value="ATP/GTP PHOSPHATASE"/>
    <property type="match status" value="1"/>
</dbReference>
<dbReference type="EMBL" id="CP045503">
    <property type="protein sequence ID" value="QPG57987.1"/>
    <property type="molecule type" value="Genomic_DNA"/>
</dbReference>
<keyword evidence="2" id="KW-0067">ATP-binding</keyword>
<evidence type="ECO:0000313" key="3">
    <source>
        <dbReference type="Proteomes" id="UP000316416"/>
    </source>
</evidence>
<dbReference type="InterPro" id="IPR027417">
    <property type="entry name" value="P-loop_NTPase"/>
</dbReference>
<sequence>MRITEILFSSIRRLNVDYSNDFRQIELNTINVFIGENGSGKSTIIDMVRSLSDLSVIPSLAKENPLSGAPPFYLVKFDDSGSKFVSMAGPSDVDLCLTKYLSCRIEDSNTQLFLGDISKFNVDKNNNILKGVNFRLTNEIYYRPCCTPSLEKANKYYIEELNKIENKLNGSYNRKINEDGSLKKSIPVNSNNLIAAKDGFIESWFEEDKSMSNNLPLSWFPSGWRAYAEITSYLRDCKKGSVCLLEEPEVNLHPRLQRLLLKRIEEISIDNELQILLSTHSPAMINASFSDQVSIYHTQGKTVDILDNEKILLDDLGYKASDVFQTNCVVWVEGPSDRIYIKHWLSSFDDKLIEGVDYSFMFYGGRILSHFDLNDNGDDMISMLKININSIIVMDSDRKNENDELNDTKKRIINSCRDGSAKVWITGGREIENYLNSDVLKRSIASVHPHFYEQIDTDKWSNVLKYLIKKDSKTRTADKVKVAKKYIENCKNKALYTPELKKEITAIYNFITNARN</sequence>
<gene>
    <name evidence="2" type="ORF">FM038_011385</name>
</gene>
<dbReference type="PANTHER" id="PTHR43581:SF2">
    <property type="entry name" value="EXCINUCLEASE ATPASE SUBUNIT"/>
    <property type="match status" value="1"/>
</dbReference>
<evidence type="ECO:0000313" key="2">
    <source>
        <dbReference type="EMBL" id="QPG57987.1"/>
    </source>
</evidence>
<proteinExistence type="predicted"/>
<feature type="domain" description="ATPase AAA-type core" evidence="1">
    <location>
        <begin position="30"/>
        <end position="285"/>
    </location>
</feature>
<keyword evidence="2" id="KW-0547">Nucleotide-binding</keyword>
<organism evidence="2 3">
    <name type="scientific">Shewanella eurypsychrophilus</name>
    <dbReference type="NCBI Taxonomy" id="2593656"/>
    <lineage>
        <taxon>Bacteria</taxon>
        <taxon>Pseudomonadati</taxon>
        <taxon>Pseudomonadota</taxon>
        <taxon>Gammaproteobacteria</taxon>
        <taxon>Alteromonadales</taxon>
        <taxon>Shewanellaceae</taxon>
        <taxon>Shewanella</taxon>
    </lineage>
</organism>
<dbReference type="Proteomes" id="UP000316416">
    <property type="component" value="Chromosome"/>
</dbReference>
<name>A0ABX6V5T6_9GAMM</name>